<evidence type="ECO:0000313" key="1">
    <source>
        <dbReference type="EMBL" id="KAF9663222.1"/>
    </source>
</evidence>
<gene>
    <name evidence="1" type="ORF">SADUNF_Sadunf17G0015800</name>
</gene>
<dbReference type="EMBL" id="JADGMS010000017">
    <property type="protein sequence ID" value="KAF9663222.1"/>
    <property type="molecule type" value="Genomic_DNA"/>
</dbReference>
<dbReference type="AlphaFoldDB" id="A0A835J515"/>
<organism evidence="1 2">
    <name type="scientific">Salix dunnii</name>
    <dbReference type="NCBI Taxonomy" id="1413687"/>
    <lineage>
        <taxon>Eukaryota</taxon>
        <taxon>Viridiplantae</taxon>
        <taxon>Streptophyta</taxon>
        <taxon>Embryophyta</taxon>
        <taxon>Tracheophyta</taxon>
        <taxon>Spermatophyta</taxon>
        <taxon>Magnoliopsida</taxon>
        <taxon>eudicotyledons</taxon>
        <taxon>Gunneridae</taxon>
        <taxon>Pentapetalae</taxon>
        <taxon>rosids</taxon>
        <taxon>fabids</taxon>
        <taxon>Malpighiales</taxon>
        <taxon>Salicaceae</taxon>
        <taxon>Saliceae</taxon>
        <taxon>Salix</taxon>
    </lineage>
</organism>
<sequence>MQALIDEVPQITREITMNIKPSSASNCKLYTKDLLAIILWILSGRHFQNSASKATYIRWKTIAMIFHAFRQTKISNCEDTSDLALSVEHNEKLGIP</sequence>
<reference evidence="1 2" key="1">
    <citation type="submission" date="2020-10" db="EMBL/GenBank/DDBJ databases">
        <title>Plant Genome Project.</title>
        <authorList>
            <person name="Zhang R.-G."/>
        </authorList>
    </citation>
    <scope>NUCLEOTIDE SEQUENCE [LARGE SCALE GENOMIC DNA]</scope>
    <source>
        <strain evidence="1">FAFU-HL-1</strain>
        <tissue evidence="1">Leaf</tissue>
    </source>
</reference>
<name>A0A835J515_9ROSI</name>
<protein>
    <submittedName>
        <fullName evidence="1">Uncharacterized protein</fullName>
    </submittedName>
</protein>
<evidence type="ECO:0000313" key="2">
    <source>
        <dbReference type="Proteomes" id="UP000657918"/>
    </source>
</evidence>
<keyword evidence="2" id="KW-1185">Reference proteome</keyword>
<accession>A0A835J515</accession>
<comment type="caution">
    <text evidence="1">The sequence shown here is derived from an EMBL/GenBank/DDBJ whole genome shotgun (WGS) entry which is preliminary data.</text>
</comment>
<dbReference type="Proteomes" id="UP000657918">
    <property type="component" value="Unassembled WGS sequence"/>
</dbReference>
<proteinExistence type="predicted"/>